<keyword evidence="3 5" id="KW-0378">Hydrolase</keyword>
<dbReference type="CDD" id="cd06782">
    <property type="entry name" value="cpPDZ_CPP-like"/>
    <property type="match status" value="1"/>
</dbReference>
<dbReference type="GO" id="GO:0008236">
    <property type="term" value="F:serine-type peptidase activity"/>
    <property type="evidence" value="ECO:0007669"/>
    <property type="project" value="UniProtKB-KW"/>
</dbReference>
<dbReference type="PROSITE" id="PS50106">
    <property type="entry name" value="PDZ"/>
    <property type="match status" value="1"/>
</dbReference>
<evidence type="ECO:0000256" key="2">
    <source>
        <dbReference type="ARBA" id="ARBA00022670"/>
    </source>
</evidence>
<dbReference type="GO" id="GO:0004175">
    <property type="term" value="F:endopeptidase activity"/>
    <property type="evidence" value="ECO:0007669"/>
    <property type="project" value="TreeGrafter"/>
</dbReference>
<dbReference type="SMART" id="SM00245">
    <property type="entry name" value="TSPc"/>
    <property type="match status" value="1"/>
</dbReference>
<organism evidence="8 9">
    <name type="scientific">Candidatus Roizmanbacteria bacterium RIFCSPHIGHO2_12_FULL_42_10</name>
    <dbReference type="NCBI Taxonomy" id="1802053"/>
    <lineage>
        <taxon>Bacteria</taxon>
        <taxon>Candidatus Roizmaniibacteriota</taxon>
    </lineage>
</organism>
<evidence type="ECO:0000256" key="4">
    <source>
        <dbReference type="ARBA" id="ARBA00022825"/>
    </source>
</evidence>
<dbReference type="InterPro" id="IPR005151">
    <property type="entry name" value="Tail-specific_protease"/>
</dbReference>
<dbReference type="InterPro" id="IPR001478">
    <property type="entry name" value="PDZ"/>
</dbReference>
<reference evidence="8 9" key="1">
    <citation type="journal article" date="2016" name="Nat. Commun.">
        <title>Thousands of microbial genomes shed light on interconnected biogeochemical processes in an aquifer system.</title>
        <authorList>
            <person name="Anantharaman K."/>
            <person name="Brown C.T."/>
            <person name="Hug L.A."/>
            <person name="Sharon I."/>
            <person name="Castelle C.J."/>
            <person name="Probst A.J."/>
            <person name="Thomas B.C."/>
            <person name="Singh A."/>
            <person name="Wilkins M.J."/>
            <person name="Karaoz U."/>
            <person name="Brodie E.L."/>
            <person name="Williams K.H."/>
            <person name="Hubbard S.S."/>
            <person name="Banfield J.F."/>
        </authorList>
    </citation>
    <scope>NUCLEOTIDE SEQUENCE [LARGE SCALE GENOMIC DNA]</scope>
</reference>
<proteinExistence type="inferred from homology"/>
<keyword evidence="6" id="KW-0472">Membrane</keyword>
<dbReference type="SUPFAM" id="SSF52096">
    <property type="entry name" value="ClpP/crotonase"/>
    <property type="match status" value="1"/>
</dbReference>
<dbReference type="InterPro" id="IPR029045">
    <property type="entry name" value="ClpP/crotonase-like_dom_sf"/>
</dbReference>
<dbReference type="Proteomes" id="UP000178076">
    <property type="component" value="Unassembled WGS sequence"/>
</dbReference>
<comment type="caution">
    <text evidence="8">The sequence shown here is derived from an EMBL/GenBank/DDBJ whole genome shotgun (WGS) entry which is preliminary data.</text>
</comment>
<dbReference type="SUPFAM" id="SSF50156">
    <property type="entry name" value="PDZ domain-like"/>
    <property type="match status" value="1"/>
</dbReference>
<dbReference type="PANTHER" id="PTHR32060">
    <property type="entry name" value="TAIL-SPECIFIC PROTEASE"/>
    <property type="match status" value="1"/>
</dbReference>
<accession>A0A1F7I2P3</accession>
<dbReference type="EMBL" id="MGAD01000042">
    <property type="protein sequence ID" value="OGK37626.1"/>
    <property type="molecule type" value="Genomic_DNA"/>
</dbReference>
<dbReference type="GO" id="GO:0007165">
    <property type="term" value="P:signal transduction"/>
    <property type="evidence" value="ECO:0007669"/>
    <property type="project" value="TreeGrafter"/>
</dbReference>
<feature type="transmembrane region" description="Helical" evidence="6">
    <location>
        <begin position="21"/>
        <end position="39"/>
    </location>
</feature>
<dbReference type="AlphaFoldDB" id="A0A1F7I2P3"/>
<sequence>MDTEGKNQEKRSLKLKQITDKIIVIAVLVAVFGSGYRLGEKRFLNTPKTPSFSYSTQNLDTRNTRNLDFKLFWEAWNALEDKYVDKKKLDPQTLYYGAIKGMIASVGDSYTFFLTPEENKESKKDLEGKFFGIGAELGLKSGQIVVVTPLKESPAQKAGIRAGDAIMKINGESTRSVTLFDAVNKIRGKKDTIVTLTILRADMDKTIDIKVKRDEINIPFVESIYEDDVAIVTLSRFGDPTNALWDKIVQDIAAKRSKGKVKGMVLDVRGNPGGYLQSAVHIASEFVPDKTVLVKQEYADQDPDIYTADHHGKLIGLPVVVLLNAGSASASEIVAGALRDTISAKLVGENSFGKGTVQTADDLSSGAGIHITISKWILPKGSWIHETGLKPDITVENKLENGNTLTRETDEQMNKAVETLRKIISQKG</sequence>
<keyword evidence="2 5" id="KW-0645">Protease</keyword>
<evidence type="ECO:0000259" key="7">
    <source>
        <dbReference type="PROSITE" id="PS50106"/>
    </source>
</evidence>
<keyword evidence="4 5" id="KW-0720">Serine protease</keyword>
<dbReference type="Pfam" id="PF03572">
    <property type="entry name" value="Peptidase_S41"/>
    <property type="match status" value="1"/>
</dbReference>
<keyword evidence="6" id="KW-0812">Transmembrane</keyword>
<dbReference type="CDD" id="cd07560">
    <property type="entry name" value="Peptidase_S41_CPP"/>
    <property type="match status" value="1"/>
</dbReference>
<feature type="domain" description="PDZ" evidence="7">
    <location>
        <begin position="119"/>
        <end position="193"/>
    </location>
</feature>
<evidence type="ECO:0000313" key="9">
    <source>
        <dbReference type="Proteomes" id="UP000178076"/>
    </source>
</evidence>
<dbReference type="SMART" id="SM00228">
    <property type="entry name" value="PDZ"/>
    <property type="match status" value="1"/>
</dbReference>
<dbReference type="PANTHER" id="PTHR32060:SF30">
    <property type="entry name" value="CARBOXY-TERMINAL PROCESSING PROTEASE CTPA"/>
    <property type="match status" value="1"/>
</dbReference>
<dbReference type="NCBIfam" id="TIGR00225">
    <property type="entry name" value="prc"/>
    <property type="match status" value="1"/>
</dbReference>
<comment type="similarity">
    <text evidence="1 5">Belongs to the peptidase S41A family.</text>
</comment>
<evidence type="ECO:0000256" key="3">
    <source>
        <dbReference type="ARBA" id="ARBA00022801"/>
    </source>
</evidence>
<dbReference type="Pfam" id="PF00595">
    <property type="entry name" value="PDZ"/>
    <property type="match status" value="1"/>
</dbReference>
<evidence type="ECO:0000256" key="5">
    <source>
        <dbReference type="RuleBase" id="RU004404"/>
    </source>
</evidence>
<dbReference type="Gene3D" id="2.30.42.10">
    <property type="match status" value="1"/>
</dbReference>
<evidence type="ECO:0000256" key="1">
    <source>
        <dbReference type="ARBA" id="ARBA00009179"/>
    </source>
</evidence>
<name>A0A1F7I2P3_9BACT</name>
<protein>
    <recommendedName>
        <fullName evidence="7">PDZ domain-containing protein</fullName>
    </recommendedName>
</protein>
<dbReference type="Gene3D" id="3.90.226.10">
    <property type="entry name" value="2-enoyl-CoA Hydratase, Chain A, domain 1"/>
    <property type="match status" value="1"/>
</dbReference>
<dbReference type="FunFam" id="2.30.42.10:FF:000063">
    <property type="entry name" value="Peptidase, S41 family"/>
    <property type="match status" value="1"/>
</dbReference>
<dbReference type="InterPro" id="IPR036034">
    <property type="entry name" value="PDZ_sf"/>
</dbReference>
<keyword evidence="6" id="KW-1133">Transmembrane helix</keyword>
<dbReference type="GO" id="GO:0030288">
    <property type="term" value="C:outer membrane-bounded periplasmic space"/>
    <property type="evidence" value="ECO:0007669"/>
    <property type="project" value="TreeGrafter"/>
</dbReference>
<evidence type="ECO:0000256" key="6">
    <source>
        <dbReference type="SAM" id="Phobius"/>
    </source>
</evidence>
<dbReference type="Gene3D" id="3.30.750.44">
    <property type="match status" value="1"/>
</dbReference>
<dbReference type="GO" id="GO:0006508">
    <property type="term" value="P:proteolysis"/>
    <property type="evidence" value="ECO:0007669"/>
    <property type="project" value="UniProtKB-KW"/>
</dbReference>
<dbReference type="InterPro" id="IPR004447">
    <property type="entry name" value="Peptidase_S41A"/>
</dbReference>
<gene>
    <name evidence="8" type="ORF">A3F32_01950</name>
</gene>
<evidence type="ECO:0000313" key="8">
    <source>
        <dbReference type="EMBL" id="OGK37626.1"/>
    </source>
</evidence>